<evidence type="ECO:0000313" key="1">
    <source>
        <dbReference type="EMBL" id="GEO37416.1"/>
    </source>
</evidence>
<reference evidence="1 2" key="1">
    <citation type="submission" date="2019-07" db="EMBL/GenBank/DDBJ databases">
        <title>Whole genome shotgun sequence of Skermanella aerolata NBRC 106429.</title>
        <authorList>
            <person name="Hosoyama A."/>
            <person name="Uohara A."/>
            <person name="Ohji S."/>
            <person name="Ichikawa N."/>
        </authorList>
    </citation>
    <scope>NUCLEOTIDE SEQUENCE [LARGE SCALE GENOMIC DNA]</scope>
    <source>
        <strain evidence="1 2">NBRC 106429</strain>
    </source>
</reference>
<dbReference type="EMBL" id="BJYZ01000006">
    <property type="protein sequence ID" value="GEO37416.1"/>
    <property type="molecule type" value="Genomic_DNA"/>
</dbReference>
<protein>
    <submittedName>
        <fullName evidence="1">Uncharacterized protein</fullName>
    </submittedName>
</protein>
<evidence type="ECO:0000313" key="2">
    <source>
        <dbReference type="Proteomes" id="UP000321523"/>
    </source>
</evidence>
<keyword evidence="2" id="KW-1185">Reference proteome</keyword>
<gene>
    <name evidence="1" type="ORF">SAE02_15640</name>
</gene>
<proteinExistence type="predicted"/>
<accession>A0A512DLS0</accession>
<dbReference type="Proteomes" id="UP000321523">
    <property type="component" value="Unassembled WGS sequence"/>
</dbReference>
<organism evidence="1 2">
    <name type="scientific">Skermanella aerolata</name>
    <dbReference type="NCBI Taxonomy" id="393310"/>
    <lineage>
        <taxon>Bacteria</taxon>
        <taxon>Pseudomonadati</taxon>
        <taxon>Pseudomonadota</taxon>
        <taxon>Alphaproteobacteria</taxon>
        <taxon>Rhodospirillales</taxon>
        <taxon>Azospirillaceae</taxon>
        <taxon>Skermanella</taxon>
    </lineage>
</organism>
<name>A0A512DLS0_9PROT</name>
<dbReference type="AlphaFoldDB" id="A0A512DLS0"/>
<comment type="caution">
    <text evidence="1">The sequence shown here is derived from an EMBL/GenBank/DDBJ whole genome shotgun (WGS) entry which is preliminary data.</text>
</comment>
<sequence length="89" mass="9940">MQSGYDDLAAEVRFGQVGVGDMSVADRYKCQSGCRIIRNRTRDGLHGDSSMPPRTCYPKKPILCTTPMLTRRISSYSPFIGVKMSSFSR</sequence>